<evidence type="ECO:0000256" key="1">
    <source>
        <dbReference type="ARBA" id="ARBA00004651"/>
    </source>
</evidence>
<dbReference type="PaxDb" id="195103-CPF_0554"/>
<evidence type="ECO:0000256" key="4">
    <source>
        <dbReference type="ARBA" id="ARBA00022679"/>
    </source>
</evidence>
<dbReference type="PROSITE" id="PS50885">
    <property type="entry name" value="HAMP"/>
    <property type="match status" value="1"/>
</dbReference>
<dbReference type="Gene3D" id="3.30.450.20">
    <property type="entry name" value="PAS domain"/>
    <property type="match status" value="1"/>
</dbReference>
<dbReference type="Proteomes" id="UP000001823">
    <property type="component" value="Chromosome"/>
</dbReference>
<dbReference type="HOGENOM" id="CLU_020473_6_2_9"/>
<evidence type="ECO:0000256" key="3">
    <source>
        <dbReference type="ARBA" id="ARBA00022553"/>
    </source>
</evidence>
<comment type="subcellular location">
    <subcellularLocation>
        <location evidence="1">Cell membrane</location>
        <topology evidence="1">Multi-pass membrane protein</topology>
    </subcellularLocation>
</comment>
<dbReference type="GO" id="GO:0000155">
    <property type="term" value="F:phosphorelay sensor kinase activity"/>
    <property type="evidence" value="ECO:0007669"/>
    <property type="project" value="InterPro"/>
</dbReference>
<evidence type="ECO:0000259" key="10">
    <source>
        <dbReference type="PROSITE" id="PS50885"/>
    </source>
</evidence>
<dbReference type="InterPro" id="IPR050640">
    <property type="entry name" value="Bact_2-comp_sensor_kinase"/>
</dbReference>
<keyword evidence="8 9" id="KW-0472">Membrane</keyword>
<keyword evidence="5 9" id="KW-0812">Transmembrane</keyword>
<feature type="transmembrane region" description="Helical" evidence="9">
    <location>
        <begin position="304"/>
        <end position="323"/>
    </location>
</feature>
<dbReference type="InterPro" id="IPR003660">
    <property type="entry name" value="HAMP_dom"/>
</dbReference>
<dbReference type="AlphaFoldDB" id="A0A0H2YTS1"/>
<evidence type="ECO:0000256" key="7">
    <source>
        <dbReference type="ARBA" id="ARBA00022989"/>
    </source>
</evidence>
<protein>
    <submittedName>
        <fullName evidence="11">Sensor histidine kinase</fullName>
    </submittedName>
</protein>
<dbReference type="InterPro" id="IPR010559">
    <property type="entry name" value="Sig_transdc_His_kin_internal"/>
</dbReference>
<evidence type="ECO:0000256" key="5">
    <source>
        <dbReference type="ARBA" id="ARBA00022692"/>
    </source>
</evidence>
<dbReference type="PANTHER" id="PTHR34220:SF7">
    <property type="entry name" value="SENSOR HISTIDINE KINASE YPDA"/>
    <property type="match status" value="1"/>
</dbReference>
<evidence type="ECO:0000256" key="2">
    <source>
        <dbReference type="ARBA" id="ARBA00022475"/>
    </source>
</evidence>
<keyword evidence="2" id="KW-1003">Cell membrane</keyword>
<dbReference type="KEGG" id="cpf:CPF_0554"/>
<dbReference type="Gene3D" id="3.30.565.10">
    <property type="entry name" value="Histidine kinase-like ATPase, C-terminal domain"/>
    <property type="match status" value="1"/>
</dbReference>
<dbReference type="InterPro" id="IPR036890">
    <property type="entry name" value="HATPase_C_sf"/>
</dbReference>
<keyword evidence="6 11" id="KW-0418">Kinase</keyword>
<dbReference type="Pfam" id="PF00672">
    <property type="entry name" value="HAMP"/>
    <property type="match status" value="1"/>
</dbReference>
<dbReference type="eggNOG" id="COG2972">
    <property type="taxonomic scope" value="Bacteria"/>
</dbReference>
<evidence type="ECO:0000313" key="12">
    <source>
        <dbReference type="Proteomes" id="UP000001823"/>
    </source>
</evidence>
<sequence>MRKIIKKITNTLRGISNFLRKTSIKNRLIASFSVGIIFCSSILGILLYKKATNALKNNAINYSENMLSIMSEDIYKNKEFLERASIELSMNEEIANNLINYKFMDGKEKNGFLKYMNDYLSKKLSLLPNLAEVEIISKDYEVTYMQGFKYFKREDIERYADESENGLFWFSTILNNEPHICIVTPVKQDNSIVGYVFMAIKSEVFASSFSLFNIGKGSEIFIIDDKNNIIISENNLNSNFILEETDLNKFLKDKGAKDTARSIVVNGENYVATYRKLKGFNWYIASMTPYDFINADIQSLRKEMTIIGLLFTLVVLIFSYFLYSSIKVPLYNLLNKMKRVSEGDLKVLVNDTYEDEIGVISDNFDSMLKRVNELIEKTKLQEVEKRDLEIRMLQAQINPHFLFNTLNSLKWTALMNQDYTVSEGLSSLAELLRNTIIDKNELVTIREELENIKNYVVIQKIRYGNSFDVQYEVDELLLENKVIKFILQPIVENSIIHGIDENKENQKIIIKIMSEEENILISIKDNGKGFNSKEKVKDNKLSGIGWNNVDERIKLTFGLGYGTTIYSEVNKGTIVKIVIPKSI</sequence>
<name>A0A0H2YTS1_CLOP1</name>
<keyword evidence="12" id="KW-1185">Reference proteome</keyword>
<evidence type="ECO:0000256" key="8">
    <source>
        <dbReference type="ARBA" id="ARBA00023136"/>
    </source>
</evidence>
<keyword evidence="7 9" id="KW-1133">Transmembrane helix</keyword>
<dbReference type="SUPFAM" id="SSF55874">
    <property type="entry name" value="ATPase domain of HSP90 chaperone/DNA topoisomerase II/histidine kinase"/>
    <property type="match status" value="1"/>
</dbReference>
<dbReference type="InterPro" id="IPR033479">
    <property type="entry name" value="dCache_1"/>
</dbReference>
<dbReference type="Pfam" id="PF02743">
    <property type="entry name" value="dCache_1"/>
    <property type="match status" value="1"/>
</dbReference>
<gene>
    <name evidence="11" type="ordered locus">CPF_0554</name>
</gene>
<dbReference type="Pfam" id="PF02518">
    <property type="entry name" value="HATPase_c"/>
    <property type="match status" value="1"/>
</dbReference>
<dbReference type="RefSeq" id="WP_011590253.1">
    <property type="nucleotide sequence ID" value="NC_008261.1"/>
</dbReference>
<evidence type="ECO:0000256" key="6">
    <source>
        <dbReference type="ARBA" id="ARBA00022777"/>
    </source>
</evidence>
<keyword evidence="3" id="KW-0597">Phosphoprotein</keyword>
<dbReference type="Pfam" id="PF06580">
    <property type="entry name" value="His_kinase"/>
    <property type="match status" value="1"/>
</dbReference>
<feature type="domain" description="HAMP" evidence="10">
    <location>
        <begin position="324"/>
        <end position="376"/>
    </location>
</feature>
<reference evidence="11 12" key="1">
    <citation type="journal article" date="2006" name="Genome Res.">
        <title>Skewed genomic variability in strains of the toxigenic bacterial pathogen, Clostridium perfringens.</title>
        <authorList>
            <person name="Myers G.S."/>
            <person name="Rasko D.A."/>
            <person name="Cheung J.K."/>
            <person name="Ravel J."/>
            <person name="Seshadri R."/>
            <person name="Deboy R.T."/>
            <person name="Ren Q."/>
            <person name="Varga J."/>
            <person name="Awad M.M."/>
            <person name="Brinkac L.M."/>
            <person name="Daugherty S.C."/>
            <person name="Haft D.H."/>
            <person name="Dodson R.J."/>
            <person name="Madupu R."/>
            <person name="Nelson W.C."/>
            <person name="Rosovitz M.J."/>
            <person name="Sullivan S.A."/>
            <person name="Khouri H."/>
            <person name="Dimitrov G.I."/>
            <person name="Watkins K.L."/>
            <person name="Mulligan S."/>
            <person name="Benton J."/>
            <person name="Radune D."/>
            <person name="Fisher D.J."/>
            <person name="Atkins H.S."/>
            <person name="Hiscox T."/>
            <person name="Jost B.H."/>
            <person name="Billington S.J."/>
            <person name="Songer J.G."/>
            <person name="McClane B.A."/>
            <person name="Titball R.W."/>
            <person name="Rood J.I."/>
            <person name="Melville S.B."/>
            <person name="Paulsen I.T."/>
        </authorList>
    </citation>
    <scope>NUCLEOTIDE SEQUENCE [LARGE SCALE GENOMIC DNA]</scope>
    <source>
        <strain evidence="12">ATCC 13124 / DSM 756 / JCM 1290 / NCIMB 6125 / NCTC 8237 / S 107 / Type A</strain>
    </source>
</reference>
<dbReference type="CDD" id="cd06225">
    <property type="entry name" value="HAMP"/>
    <property type="match status" value="1"/>
</dbReference>
<organism evidence="11 12">
    <name type="scientific">Clostridium perfringens (strain ATCC 13124 / DSM 756 / JCM 1290 / NCIMB 6125 / NCTC 8237 / Type A)</name>
    <dbReference type="NCBI Taxonomy" id="195103"/>
    <lineage>
        <taxon>Bacteria</taxon>
        <taxon>Bacillati</taxon>
        <taxon>Bacillota</taxon>
        <taxon>Clostridia</taxon>
        <taxon>Eubacteriales</taxon>
        <taxon>Clostridiaceae</taxon>
        <taxon>Clostridium</taxon>
    </lineage>
</organism>
<proteinExistence type="predicted"/>
<dbReference type="STRING" id="195103.CPF_0554"/>
<dbReference type="SUPFAM" id="SSF158472">
    <property type="entry name" value="HAMP domain-like"/>
    <property type="match status" value="1"/>
</dbReference>
<dbReference type="GO" id="GO:0005886">
    <property type="term" value="C:plasma membrane"/>
    <property type="evidence" value="ECO:0007669"/>
    <property type="project" value="UniProtKB-SubCell"/>
</dbReference>
<keyword evidence="4" id="KW-0808">Transferase</keyword>
<feature type="transmembrane region" description="Helical" evidence="9">
    <location>
        <begin position="28"/>
        <end position="48"/>
    </location>
</feature>
<evidence type="ECO:0000313" key="11">
    <source>
        <dbReference type="EMBL" id="ABG84477.1"/>
    </source>
</evidence>
<dbReference type="PANTHER" id="PTHR34220">
    <property type="entry name" value="SENSOR HISTIDINE KINASE YPDA"/>
    <property type="match status" value="1"/>
</dbReference>
<dbReference type="EMBL" id="CP000246">
    <property type="protein sequence ID" value="ABG84477.1"/>
    <property type="molecule type" value="Genomic_DNA"/>
</dbReference>
<accession>A0A0H2YTS1</accession>
<dbReference type="InterPro" id="IPR003594">
    <property type="entry name" value="HATPase_dom"/>
</dbReference>
<dbReference type="SMART" id="SM00304">
    <property type="entry name" value="HAMP"/>
    <property type="match status" value="1"/>
</dbReference>
<dbReference type="Gene3D" id="6.10.340.10">
    <property type="match status" value="1"/>
</dbReference>
<evidence type="ECO:0000256" key="9">
    <source>
        <dbReference type="SAM" id="Phobius"/>
    </source>
</evidence>